<feature type="transmembrane region" description="Helical" evidence="1">
    <location>
        <begin position="12"/>
        <end position="31"/>
    </location>
</feature>
<evidence type="ECO:0000313" key="2">
    <source>
        <dbReference type="EMBL" id="QJA59640.1"/>
    </source>
</evidence>
<accession>A0A6M3IQ01</accession>
<dbReference type="EMBL" id="MT141378">
    <property type="protein sequence ID" value="QJA59640.1"/>
    <property type="molecule type" value="Genomic_DNA"/>
</dbReference>
<feature type="transmembrane region" description="Helical" evidence="1">
    <location>
        <begin position="43"/>
        <end position="61"/>
    </location>
</feature>
<protein>
    <submittedName>
        <fullName evidence="2">Uncharacterized protein</fullName>
    </submittedName>
</protein>
<keyword evidence="1" id="KW-0812">Transmembrane</keyword>
<gene>
    <name evidence="2" type="ORF">MM415B01253_0014</name>
</gene>
<dbReference type="AlphaFoldDB" id="A0A6M3IQ01"/>
<keyword evidence="1" id="KW-1133">Transmembrane helix</keyword>
<proteinExistence type="predicted"/>
<organism evidence="2">
    <name type="scientific">viral metagenome</name>
    <dbReference type="NCBI Taxonomy" id="1070528"/>
    <lineage>
        <taxon>unclassified sequences</taxon>
        <taxon>metagenomes</taxon>
        <taxon>organismal metagenomes</taxon>
    </lineage>
</organism>
<keyword evidence="1" id="KW-0472">Membrane</keyword>
<name>A0A6M3IQ01_9ZZZZ</name>
<evidence type="ECO:0000256" key="1">
    <source>
        <dbReference type="SAM" id="Phobius"/>
    </source>
</evidence>
<reference evidence="2" key="1">
    <citation type="submission" date="2020-03" db="EMBL/GenBank/DDBJ databases">
        <title>The deep terrestrial virosphere.</title>
        <authorList>
            <person name="Holmfeldt K."/>
            <person name="Nilsson E."/>
            <person name="Simone D."/>
            <person name="Lopez-Fernandez M."/>
            <person name="Wu X."/>
            <person name="de Brujin I."/>
            <person name="Lundin D."/>
            <person name="Andersson A."/>
            <person name="Bertilsson S."/>
            <person name="Dopson M."/>
        </authorList>
    </citation>
    <scope>NUCLEOTIDE SEQUENCE</scope>
    <source>
        <strain evidence="2">MM415B01253</strain>
    </source>
</reference>
<sequence>MKYKVISVKTLDTILIGMLVVLAGDLIYLFVKGAWYDVLWVEIIELSMLSMFIVVGIIRVVQRMREIRSMR</sequence>